<feature type="compositionally biased region" description="Low complexity" evidence="1">
    <location>
        <begin position="95"/>
        <end position="133"/>
    </location>
</feature>
<feature type="compositionally biased region" description="Polar residues" evidence="1">
    <location>
        <begin position="1"/>
        <end position="10"/>
    </location>
</feature>
<proteinExistence type="predicted"/>
<keyword evidence="3" id="KW-1185">Reference proteome</keyword>
<dbReference type="HOGENOM" id="CLU_157403_0_0_1"/>
<dbReference type="Proteomes" id="UP000027265">
    <property type="component" value="Unassembled WGS sequence"/>
</dbReference>
<dbReference type="AlphaFoldDB" id="A0A067PNK6"/>
<feature type="region of interest" description="Disordered" evidence="1">
    <location>
        <begin position="51"/>
        <end position="133"/>
    </location>
</feature>
<accession>A0A067PNK6</accession>
<evidence type="ECO:0000313" key="3">
    <source>
        <dbReference type="Proteomes" id="UP000027265"/>
    </source>
</evidence>
<evidence type="ECO:0000313" key="2">
    <source>
        <dbReference type="EMBL" id="KDQ55385.1"/>
    </source>
</evidence>
<dbReference type="EMBL" id="KL197725">
    <property type="protein sequence ID" value="KDQ55385.1"/>
    <property type="molecule type" value="Genomic_DNA"/>
</dbReference>
<protein>
    <submittedName>
        <fullName evidence="2">Uncharacterized protein</fullName>
    </submittedName>
</protein>
<organism evidence="2 3">
    <name type="scientific">Jaapia argillacea MUCL 33604</name>
    <dbReference type="NCBI Taxonomy" id="933084"/>
    <lineage>
        <taxon>Eukaryota</taxon>
        <taxon>Fungi</taxon>
        <taxon>Dikarya</taxon>
        <taxon>Basidiomycota</taxon>
        <taxon>Agaricomycotina</taxon>
        <taxon>Agaricomycetes</taxon>
        <taxon>Agaricomycetidae</taxon>
        <taxon>Jaapiales</taxon>
        <taxon>Jaapiaceae</taxon>
        <taxon>Jaapia</taxon>
    </lineage>
</organism>
<feature type="region of interest" description="Disordered" evidence="1">
    <location>
        <begin position="1"/>
        <end position="22"/>
    </location>
</feature>
<dbReference type="InParanoid" id="A0A067PNK6"/>
<evidence type="ECO:0000256" key="1">
    <source>
        <dbReference type="SAM" id="MobiDB-lite"/>
    </source>
</evidence>
<reference evidence="3" key="1">
    <citation type="journal article" date="2014" name="Proc. Natl. Acad. Sci. U.S.A.">
        <title>Extensive sampling of basidiomycete genomes demonstrates inadequacy of the white-rot/brown-rot paradigm for wood decay fungi.</title>
        <authorList>
            <person name="Riley R."/>
            <person name="Salamov A.A."/>
            <person name="Brown D.W."/>
            <person name="Nagy L.G."/>
            <person name="Floudas D."/>
            <person name="Held B.W."/>
            <person name="Levasseur A."/>
            <person name="Lombard V."/>
            <person name="Morin E."/>
            <person name="Otillar R."/>
            <person name="Lindquist E.A."/>
            <person name="Sun H."/>
            <person name="LaButti K.M."/>
            <person name="Schmutz J."/>
            <person name="Jabbour D."/>
            <person name="Luo H."/>
            <person name="Baker S.E."/>
            <person name="Pisabarro A.G."/>
            <person name="Walton J.D."/>
            <person name="Blanchette R.A."/>
            <person name="Henrissat B."/>
            <person name="Martin F."/>
            <person name="Cullen D."/>
            <person name="Hibbett D.S."/>
            <person name="Grigoriev I.V."/>
        </authorList>
    </citation>
    <scope>NUCLEOTIDE SEQUENCE [LARGE SCALE GENOMIC DNA]</scope>
    <source>
        <strain evidence="3">MUCL 33604</strain>
    </source>
</reference>
<dbReference type="OrthoDB" id="2590867at2759"/>
<name>A0A067PNK6_9AGAM</name>
<gene>
    <name evidence="2" type="ORF">JAAARDRAFT_59902</name>
</gene>
<sequence>MSTNNSSVNAEPTPGASLGNKVKGAFQAAHGMGESIRGNAMDALDTSFGTRSAGAVNTQKKGSAEVSTGVTNMEGGAAGAGADPAAGSRFGSGAGTRNTTAGTAVTGTGTSITGANTGASAGAGTASGALPQA</sequence>
<feature type="compositionally biased region" description="Polar residues" evidence="1">
    <location>
        <begin position="51"/>
        <end position="71"/>
    </location>
</feature>
<dbReference type="STRING" id="933084.A0A067PNK6"/>